<dbReference type="EMBL" id="SHNN01000003">
    <property type="protein sequence ID" value="MCX2982122.1"/>
    <property type="molecule type" value="Genomic_DNA"/>
</dbReference>
<gene>
    <name evidence="1" type="ORF">EYC98_14770</name>
</gene>
<evidence type="ECO:0000313" key="2">
    <source>
        <dbReference type="Proteomes" id="UP001143362"/>
    </source>
</evidence>
<accession>A0ABT3TIG4</accession>
<reference evidence="1" key="1">
    <citation type="submission" date="2019-02" db="EMBL/GenBank/DDBJ databases">
        <authorList>
            <person name="Li S.-H."/>
        </authorList>
    </citation>
    <scope>NUCLEOTIDE SEQUENCE</scope>
    <source>
        <strain evidence="1">IMCC14734</strain>
    </source>
</reference>
<dbReference type="SUPFAM" id="SSF53448">
    <property type="entry name" value="Nucleotide-diphospho-sugar transferases"/>
    <property type="match status" value="1"/>
</dbReference>
<dbReference type="InterPro" id="IPR029044">
    <property type="entry name" value="Nucleotide-diphossugar_trans"/>
</dbReference>
<organism evidence="1 2">
    <name type="scientific">Candidatus Litorirhabdus singularis</name>
    <dbReference type="NCBI Taxonomy" id="2518993"/>
    <lineage>
        <taxon>Bacteria</taxon>
        <taxon>Pseudomonadati</taxon>
        <taxon>Pseudomonadota</taxon>
        <taxon>Gammaproteobacteria</taxon>
        <taxon>Cellvibrionales</taxon>
        <taxon>Halieaceae</taxon>
        <taxon>Candidatus Litorirhabdus</taxon>
    </lineage>
</organism>
<dbReference type="PANTHER" id="PTHR21485:SF6">
    <property type="entry name" value="N-ACYLNEURAMINATE CYTIDYLYLTRANSFERASE-RELATED"/>
    <property type="match status" value="1"/>
</dbReference>
<dbReference type="RefSeq" id="WP_279246152.1">
    <property type="nucleotide sequence ID" value="NZ_SHNN01000003.1"/>
</dbReference>
<keyword evidence="1" id="KW-0808">Transferase</keyword>
<dbReference type="CDD" id="cd02513">
    <property type="entry name" value="CMP-NeuAc_Synthase"/>
    <property type="match status" value="1"/>
</dbReference>
<dbReference type="Gene3D" id="3.90.550.10">
    <property type="entry name" value="Spore Coat Polysaccharide Biosynthesis Protein SpsA, Chain A"/>
    <property type="match status" value="1"/>
</dbReference>
<dbReference type="Proteomes" id="UP001143362">
    <property type="component" value="Unassembled WGS sequence"/>
</dbReference>
<comment type="caution">
    <text evidence="1">The sequence shown here is derived from an EMBL/GenBank/DDBJ whole genome shotgun (WGS) entry which is preliminary data.</text>
</comment>
<dbReference type="PANTHER" id="PTHR21485">
    <property type="entry name" value="HAD SUPERFAMILY MEMBERS CMAS AND KDSC"/>
    <property type="match status" value="1"/>
</dbReference>
<evidence type="ECO:0000313" key="1">
    <source>
        <dbReference type="EMBL" id="MCX2982122.1"/>
    </source>
</evidence>
<name>A0ABT3TIG4_9GAMM</name>
<dbReference type="InterPro" id="IPR003329">
    <property type="entry name" value="Cytidylyl_trans"/>
</dbReference>
<dbReference type="Pfam" id="PF02348">
    <property type="entry name" value="CTP_transf_3"/>
    <property type="match status" value="1"/>
</dbReference>
<dbReference type="InterPro" id="IPR050793">
    <property type="entry name" value="CMP-NeuNAc_synthase"/>
</dbReference>
<keyword evidence="1" id="KW-0548">Nucleotidyltransferase</keyword>
<keyword evidence="2" id="KW-1185">Reference proteome</keyword>
<dbReference type="GO" id="GO:0016779">
    <property type="term" value="F:nucleotidyltransferase activity"/>
    <property type="evidence" value="ECO:0007669"/>
    <property type="project" value="UniProtKB-KW"/>
</dbReference>
<protein>
    <submittedName>
        <fullName evidence="1">Acylneuraminate cytidylyltransferase family protein</fullName>
    </submittedName>
</protein>
<sequence>MGKKTVLAIIPARGGSKGIPGKNIKQFAGKPLIVHSIETALNCGYVTRTVVSTDDDEIAAVAIAHGAQVIMRPSELAADTSLVIDAIKYTVRKVEEAGEVVDIVTLLEPTSPFRRPEDLDKCLQILIEDEADSVATFTPSDVSPNRLWRVSDEVVEPYIDGAVPWLPRQKQPKAFELTGQIYALSKNILFEKEDAIALLLGRTSAVITPRETALDIDTELDFMIAEKIMEHYQHADGQQ</sequence>
<proteinExistence type="predicted"/>